<organism evidence="2 3">
    <name type="scientific">Drosophila rubida</name>
    <dbReference type="NCBI Taxonomy" id="30044"/>
    <lineage>
        <taxon>Eukaryota</taxon>
        <taxon>Metazoa</taxon>
        <taxon>Ecdysozoa</taxon>
        <taxon>Arthropoda</taxon>
        <taxon>Hexapoda</taxon>
        <taxon>Insecta</taxon>
        <taxon>Pterygota</taxon>
        <taxon>Neoptera</taxon>
        <taxon>Endopterygota</taxon>
        <taxon>Diptera</taxon>
        <taxon>Brachycera</taxon>
        <taxon>Muscomorpha</taxon>
        <taxon>Ephydroidea</taxon>
        <taxon>Drosophilidae</taxon>
        <taxon>Drosophila</taxon>
    </lineage>
</organism>
<dbReference type="Proteomes" id="UP001200034">
    <property type="component" value="Unassembled WGS sequence"/>
</dbReference>
<feature type="non-terminal residue" evidence="2">
    <location>
        <position position="1"/>
    </location>
</feature>
<dbReference type="EMBL" id="JAJJHW010003409">
    <property type="protein sequence ID" value="KAH8359076.1"/>
    <property type="molecule type" value="Genomic_DNA"/>
</dbReference>
<feature type="non-terminal residue" evidence="2">
    <location>
        <position position="178"/>
    </location>
</feature>
<name>A0AAD4JTD7_9MUSC</name>
<keyword evidence="1" id="KW-0472">Membrane</keyword>
<keyword evidence="1" id="KW-1133">Transmembrane helix</keyword>
<dbReference type="AlphaFoldDB" id="A0AAD4JTD7"/>
<dbReference type="InterPro" id="IPR010512">
    <property type="entry name" value="DUF1091"/>
</dbReference>
<proteinExistence type="predicted"/>
<evidence type="ECO:0000313" key="3">
    <source>
        <dbReference type="Proteomes" id="UP001200034"/>
    </source>
</evidence>
<feature type="transmembrane region" description="Helical" evidence="1">
    <location>
        <begin position="6"/>
        <end position="24"/>
    </location>
</feature>
<dbReference type="PANTHER" id="PTHR20898:SF0">
    <property type="entry name" value="DAEDALUS ON 3-RELATED"/>
    <property type="match status" value="1"/>
</dbReference>
<keyword evidence="1" id="KW-0812">Transmembrane</keyword>
<gene>
    <name evidence="2" type="ORF">KR093_004203</name>
</gene>
<dbReference type="Pfam" id="PF06477">
    <property type="entry name" value="DUF1091"/>
    <property type="match status" value="1"/>
</dbReference>
<dbReference type="SMART" id="SM00697">
    <property type="entry name" value="DM8"/>
    <property type="match status" value="1"/>
</dbReference>
<accession>A0AAD4JTD7</accession>
<reference evidence="2" key="1">
    <citation type="journal article" date="2021" name="Mol. Ecol. Resour.">
        <title>Phylogenomic analyses of the genus Drosophila reveals genomic signals of climate adaptation.</title>
        <authorList>
            <person name="Li F."/>
            <person name="Rane R.V."/>
            <person name="Luria V."/>
            <person name="Xiong Z."/>
            <person name="Chen J."/>
            <person name="Li Z."/>
            <person name="Catullo R.A."/>
            <person name="Griffin P.C."/>
            <person name="Schiffer M."/>
            <person name="Pearce S."/>
            <person name="Lee S.F."/>
            <person name="McElroy K."/>
            <person name="Stocker A."/>
            <person name="Shirriffs J."/>
            <person name="Cockerell F."/>
            <person name="Coppin C."/>
            <person name="Sgro C.M."/>
            <person name="Karger A."/>
            <person name="Cain J.W."/>
            <person name="Weber J.A."/>
            <person name="Santpere G."/>
            <person name="Kirschner M.W."/>
            <person name="Hoffmann A.A."/>
            <person name="Oakeshott J.G."/>
            <person name="Zhang G."/>
        </authorList>
    </citation>
    <scope>NUCLEOTIDE SEQUENCE</scope>
    <source>
        <strain evidence="2">BGI-SZ-2011g</strain>
    </source>
</reference>
<keyword evidence="3" id="KW-1185">Reference proteome</keyword>
<dbReference type="PANTHER" id="PTHR20898">
    <property type="entry name" value="DAEDALUS ON 3-RELATED-RELATED"/>
    <property type="match status" value="1"/>
</dbReference>
<sequence>ILLFYYYYIIILSSGVMSGIMARFTNVKCEVLDPSYCVYEKCELKLLGRGTVALNIHAKLLKGPFNNAKVNLSLWRKFNGFRPFMFNVTFDLCKFLSKPNKLSFQKIIYDALAPNSNINHTCPYEHEIVVRDFILKEELFQFLPLPSGEYQLRIMAATDNHWKTRIIANILISEDLIK</sequence>
<protein>
    <submittedName>
        <fullName evidence="2">Uncharacterized protein</fullName>
    </submittedName>
</protein>
<evidence type="ECO:0000313" key="2">
    <source>
        <dbReference type="EMBL" id="KAH8359076.1"/>
    </source>
</evidence>
<evidence type="ECO:0000256" key="1">
    <source>
        <dbReference type="SAM" id="Phobius"/>
    </source>
</evidence>
<comment type="caution">
    <text evidence="2">The sequence shown here is derived from an EMBL/GenBank/DDBJ whole genome shotgun (WGS) entry which is preliminary data.</text>
</comment>